<gene>
    <name evidence="2" type="ORF">KUV50_04530</name>
</gene>
<dbReference type="Proteomes" id="UP000753961">
    <property type="component" value="Unassembled WGS sequence"/>
</dbReference>
<reference evidence="2" key="1">
    <citation type="submission" date="2021-06" db="EMBL/GenBank/DDBJ databases">
        <title>44 bacteria genomes isolated from Dapeng, Shenzhen.</title>
        <authorList>
            <person name="Zheng W."/>
            <person name="Yu S."/>
            <person name="Huang Y."/>
        </authorList>
    </citation>
    <scope>NUCLEOTIDE SEQUENCE</scope>
    <source>
        <strain evidence="2">DP5N28-2</strain>
    </source>
</reference>
<dbReference type="AlphaFoldDB" id="A0A953HVN7"/>
<dbReference type="InterPro" id="IPR029063">
    <property type="entry name" value="SAM-dependent_MTases_sf"/>
</dbReference>
<organism evidence="2 3">
    <name type="scientific">Membranihabitans marinus</name>
    <dbReference type="NCBI Taxonomy" id="1227546"/>
    <lineage>
        <taxon>Bacteria</taxon>
        <taxon>Pseudomonadati</taxon>
        <taxon>Bacteroidota</taxon>
        <taxon>Saprospiria</taxon>
        <taxon>Saprospirales</taxon>
        <taxon>Saprospiraceae</taxon>
        <taxon>Membranihabitans</taxon>
    </lineage>
</organism>
<dbReference type="PANTHER" id="PTHR43317:SF1">
    <property type="entry name" value="THERMOSPERMINE SYNTHASE ACAULIS5"/>
    <property type="match status" value="1"/>
</dbReference>
<keyword evidence="3" id="KW-1185">Reference proteome</keyword>
<dbReference type="CDD" id="cd02440">
    <property type="entry name" value="AdoMet_MTases"/>
    <property type="match status" value="1"/>
</dbReference>
<evidence type="ECO:0008006" key="4">
    <source>
        <dbReference type="Google" id="ProtNLM"/>
    </source>
</evidence>
<comment type="caution">
    <text evidence="2">The sequence shown here is derived from an EMBL/GenBank/DDBJ whole genome shotgun (WGS) entry which is preliminary data.</text>
</comment>
<keyword evidence="1" id="KW-0620">Polyamine biosynthesis</keyword>
<proteinExistence type="predicted"/>
<sequence>MKWWKKWWSYLLPVHLESVGSELNEALDLYLIKNRLRLTTLDAIYSFDDKYYNFHKAFEHFELPPNGAHVLILGLGLGSIPFMLEKTFQKDYHYTGVDLDDAVLYLFAKYQQERLKSPLQIIETDATLFMQSQSNRYNLICIDVFIGEIVPSHVKTNAFIRQLKNALLPGGRILWNMLYDTNEQARAVDKFIEYQFRTIFPDYQILQVLGNVILTNRAWNDEATSNHSEK</sequence>
<name>A0A953HVN7_9BACT</name>
<evidence type="ECO:0000313" key="3">
    <source>
        <dbReference type="Proteomes" id="UP000753961"/>
    </source>
</evidence>
<evidence type="ECO:0000313" key="2">
    <source>
        <dbReference type="EMBL" id="MBY5957391.1"/>
    </source>
</evidence>
<dbReference type="EMBL" id="JAHVHU010000005">
    <property type="protein sequence ID" value="MBY5957391.1"/>
    <property type="molecule type" value="Genomic_DNA"/>
</dbReference>
<evidence type="ECO:0000256" key="1">
    <source>
        <dbReference type="ARBA" id="ARBA00023115"/>
    </source>
</evidence>
<protein>
    <recommendedName>
        <fullName evidence="4">Methyltransferase domain-containing protein</fullName>
    </recommendedName>
</protein>
<dbReference type="Gene3D" id="3.40.50.150">
    <property type="entry name" value="Vaccinia Virus protein VP39"/>
    <property type="match status" value="1"/>
</dbReference>
<dbReference type="PANTHER" id="PTHR43317">
    <property type="entry name" value="THERMOSPERMINE SYNTHASE ACAULIS5"/>
    <property type="match status" value="1"/>
</dbReference>
<dbReference type="SUPFAM" id="SSF53335">
    <property type="entry name" value="S-adenosyl-L-methionine-dependent methyltransferases"/>
    <property type="match status" value="1"/>
</dbReference>
<dbReference type="GO" id="GO:0006596">
    <property type="term" value="P:polyamine biosynthetic process"/>
    <property type="evidence" value="ECO:0007669"/>
    <property type="project" value="UniProtKB-KW"/>
</dbReference>
<dbReference type="RefSeq" id="WP_222578915.1">
    <property type="nucleotide sequence ID" value="NZ_JAHVHU010000005.1"/>
</dbReference>
<accession>A0A953HVN7</accession>